<name>A0A450TPD0_9GAMM</name>
<evidence type="ECO:0000313" key="1">
    <source>
        <dbReference type="EMBL" id="VFJ69801.1"/>
    </source>
</evidence>
<protein>
    <submittedName>
        <fullName evidence="1">Uncharacterized protein</fullName>
    </submittedName>
</protein>
<reference evidence="1" key="1">
    <citation type="submission" date="2019-02" db="EMBL/GenBank/DDBJ databases">
        <authorList>
            <person name="Gruber-Vodicka R. H."/>
            <person name="Seah K. B. B."/>
        </authorList>
    </citation>
    <scope>NUCLEOTIDE SEQUENCE</scope>
    <source>
        <strain evidence="1">BECK_BZ131</strain>
    </source>
</reference>
<gene>
    <name evidence="1" type="ORF">BECKFW1821C_GA0114237_10207</name>
</gene>
<sequence>MRHDPSKDIDCRWIQSNEPVDTEPVITLNAESSTALLHCERIVYSKAGYVKIARINGQQAVTTIPWQAYDQNGLPVDPLGALKKHYEAMVSELSGFQGSVVAFDAQECPSGWSEYAQAYGRFVRGIDKIGEKTVKTGSRGTCRVMPMESTPI</sequence>
<accession>A0A450TPD0</accession>
<dbReference type="EMBL" id="CAADFE010000020">
    <property type="protein sequence ID" value="VFJ69801.1"/>
    <property type="molecule type" value="Genomic_DNA"/>
</dbReference>
<proteinExistence type="predicted"/>
<organism evidence="1">
    <name type="scientific">Candidatus Kentrum sp. FW</name>
    <dbReference type="NCBI Taxonomy" id="2126338"/>
    <lineage>
        <taxon>Bacteria</taxon>
        <taxon>Pseudomonadati</taxon>
        <taxon>Pseudomonadota</taxon>
        <taxon>Gammaproteobacteria</taxon>
        <taxon>Candidatus Kentrum</taxon>
    </lineage>
</organism>
<dbReference type="AlphaFoldDB" id="A0A450TPD0"/>